<sequence length="213" mass="22756">MQPDPVSPQLEELSARVLRFLPRSLWHELFVEGNGDGVRFEDCTLTLLFAQASRPVPEQAAALLQREMRWLAGSHQGKADPSAGPDHLVMFKNPKAALRMALALQNSEQNVQFKVGIHTGRCTLALFEAEGRQWALALGPERDEAIAVSAKAVAGTVIISGGTCKALGDALDEEVGGALVSEEFEGAELVQATVILPPKPTAFQSSFAGLGLT</sequence>
<proteinExistence type="predicted"/>
<dbReference type="AlphaFoldDB" id="A0A848HAM1"/>
<accession>A0A848HAM1</accession>
<organism evidence="1 2">
    <name type="scientific">Ramlibacter agri</name>
    <dbReference type="NCBI Taxonomy" id="2728837"/>
    <lineage>
        <taxon>Bacteria</taxon>
        <taxon>Pseudomonadati</taxon>
        <taxon>Pseudomonadota</taxon>
        <taxon>Betaproteobacteria</taxon>
        <taxon>Burkholderiales</taxon>
        <taxon>Comamonadaceae</taxon>
        <taxon>Ramlibacter</taxon>
    </lineage>
</organism>
<comment type="caution">
    <text evidence="1">The sequence shown here is derived from an EMBL/GenBank/DDBJ whole genome shotgun (WGS) entry which is preliminary data.</text>
</comment>
<dbReference type="SUPFAM" id="SSF55073">
    <property type="entry name" value="Nucleotide cyclase"/>
    <property type="match status" value="1"/>
</dbReference>
<evidence type="ECO:0008006" key="3">
    <source>
        <dbReference type="Google" id="ProtNLM"/>
    </source>
</evidence>
<protein>
    <recommendedName>
        <fullName evidence="3">Adenylate/guanylate cyclase domain-containing protein</fullName>
    </recommendedName>
</protein>
<evidence type="ECO:0000313" key="2">
    <source>
        <dbReference type="Proteomes" id="UP000541185"/>
    </source>
</evidence>
<dbReference type="Gene3D" id="3.30.70.1230">
    <property type="entry name" value="Nucleotide cyclase"/>
    <property type="match status" value="1"/>
</dbReference>
<name>A0A848HAM1_9BURK</name>
<dbReference type="InterPro" id="IPR029787">
    <property type="entry name" value="Nucleotide_cyclase"/>
</dbReference>
<gene>
    <name evidence="1" type="ORF">HHL11_29065</name>
</gene>
<evidence type="ECO:0000313" key="1">
    <source>
        <dbReference type="EMBL" id="NML47835.1"/>
    </source>
</evidence>
<keyword evidence="2" id="KW-1185">Reference proteome</keyword>
<dbReference type="Proteomes" id="UP000541185">
    <property type="component" value="Unassembled WGS sequence"/>
</dbReference>
<dbReference type="RefSeq" id="WP_169422093.1">
    <property type="nucleotide sequence ID" value="NZ_JABBFX010000003.1"/>
</dbReference>
<reference evidence="1 2" key="1">
    <citation type="submission" date="2020-04" db="EMBL/GenBank/DDBJ databases">
        <title>Ramlibacter sp. G-1-2-2 isolated from soil.</title>
        <authorList>
            <person name="Dahal R.H."/>
        </authorList>
    </citation>
    <scope>NUCLEOTIDE SEQUENCE [LARGE SCALE GENOMIC DNA]</scope>
    <source>
        <strain evidence="1 2">G-1-2-2</strain>
    </source>
</reference>
<dbReference type="EMBL" id="JABBFX010000003">
    <property type="protein sequence ID" value="NML47835.1"/>
    <property type="molecule type" value="Genomic_DNA"/>
</dbReference>